<keyword evidence="6 7" id="KW-0472">Membrane</keyword>
<evidence type="ECO:0000256" key="5">
    <source>
        <dbReference type="ARBA" id="ARBA00022989"/>
    </source>
</evidence>
<dbReference type="Pfam" id="PF00528">
    <property type="entry name" value="BPD_transp_1"/>
    <property type="match status" value="1"/>
</dbReference>
<evidence type="ECO:0000256" key="7">
    <source>
        <dbReference type="RuleBase" id="RU363032"/>
    </source>
</evidence>
<dbReference type="SUPFAM" id="SSF161098">
    <property type="entry name" value="MetI-like"/>
    <property type="match status" value="1"/>
</dbReference>
<sequence length="247" mass="27809">MRKYLWLGPAILLFLWSILTYTGMIRPILLPEPHKVFLSLINGLFGKGELLGPLFKTCWIWILSFLTGSFIGVLLGVLAGYSDKVYSAFEVIIDFFRSLPSLLIVPIAIIFFGIETLSAFIIISWATFFYIFINTVYGVKYGRKNYLLVCKVLKIPKITQFTKIIFPSALPYIFAGLRLGLSVALIVTIGVEMILGRAGLGGLVFDSFMSYDVTLIYAIIVLVGILGYISNKFLMNLEHRVIHWQGE</sequence>
<gene>
    <name evidence="9" type="ORF">A2Z67_02055</name>
</gene>
<evidence type="ECO:0000256" key="3">
    <source>
        <dbReference type="ARBA" id="ARBA00022475"/>
    </source>
</evidence>
<reference evidence="9 10" key="1">
    <citation type="journal article" date="2016" name="Nat. Commun.">
        <title>Thousands of microbial genomes shed light on interconnected biogeochemical processes in an aquifer system.</title>
        <authorList>
            <person name="Anantharaman K."/>
            <person name="Brown C.T."/>
            <person name="Hug L.A."/>
            <person name="Sharon I."/>
            <person name="Castelle C.J."/>
            <person name="Probst A.J."/>
            <person name="Thomas B.C."/>
            <person name="Singh A."/>
            <person name="Wilkins M.J."/>
            <person name="Karaoz U."/>
            <person name="Brodie E.L."/>
            <person name="Williams K.H."/>
            <person name="Hubbard S.S."/>
            <person name="Banfield J.F."/>
        </authorList>
    </citation>
    <scope>NUCLEOTIDE SEQUENCE [LARGE SCALE GENOMIC DNA]</scope>
</reference>
<dbReference type="Gene3D" id="1.10.3720.10">
    <property type="entry name" value="MetI-like"/>
    <property type="match status" value="1"/>
</dbReference>
<feature type="transmembrane region" description="Helical" evidence="7">
    <location>
        <begin position="172"/>
        <end position="195"/>
    </location>
</feature>
<dbReference type="GO" id="GO:0055085">
    <property type="term" value="P:transmembrane transport"/>
    <property type="evidence" value="ECO:0007669"/>
    <property type="project" value="InterPro"/>
</dbReference>
<dbReference type="CDD" id="cd06261">
    <property type="entry name" value="TM_PBP2"/>
    <property type="match status" value="1"/>
</dbReference>
<keyword evidence="5 7" id="KW-1133">Transmembrane helix</keyword>
<keyword evidence="4 7" id="KW-0812">Transmembrane</keyword>
<evidence type="ECO:0000256" key="2">
    <source>
        <dbReference type="ARBA" id="ARBA00022448"/>
    </source>
</evidence>
<accession>A0A1F7WZQ1</accession>
<organism evidence="9 10">
    <name type="scientific">Candidatus Woesebacteria bacterium RBG_13_36_22</name>
    <dbReference type="NCBI Taxonomy" id="1802478"/>
    <lineage>
        <taxon>Bacteria</taxon>
        <taxon>Candidatus Woeseibacteriota</taxon>
    </lineage>
</organism>
<dbReference type="InterPro" id="IPR000515">
    <property type="entry name" value="MetI-like"/>
</dbReference>
<evidence type="ECO:0000259" key="8">
    <source>
        <dbReference type="PROSITE" id="PS50928"/>
    </source>
</evidence>
<keyword evidence="3" id="KW-1003">Cell membrane</keyword>
<evidence type="ECO:0000256" key="1">
    <source>
        <dbReference type="ARBA" id="ARBA00004651"/>
    </source>
</evidence>
<comment type="similarity">
    <text evidence="7">Belongs to the binding-protein-dependent transport system permease family.</text>
</comment>
<comment type="subcellular location">
    <subcellularLocation>
        <location evidence="1 7">Cell membrane</location>
        <topology evidence="1 7">Multi-pass membrane protein</topology>
    </subcellularLocation>
</comment>
<feature type="transmembrane region" description="Helical" evidence="7">
    <location>
        <begin position="120"/>
        <end position="139"/>
    </location>
</feature>
<dbReference type="PANTHER" id="PTHR30151:SF0">
    <property type="entry name" value="ABC TRANSPORTER PERMEASE PROTEIN MJ0413-RELATED"/>
    <property type="match status" value="1"/>
</dbReference>
<evidence type="ECO:0000313" key="9">
    <source>
        <dbReference type="EMBL" id="OGM08342.1"/>
    </source>
</evidence>
<feature type="transmembrane region" description="Helical" evidence="7">
    <location>
        <begin position="215"/>
        <end position="234"/>
    </location>
</feature>
<name>A0A1F7WZQ1_9BACT</name>
<feature type="transmembrane region" description="Helical" evidence="7">
    <location>
        <begin position="91"/>
        <end position="114"/>
    </location>
</feature>
<dbReference type="GO" id="GO:0005886">
    <property type="term" value="C:plasma membrane"/>
    <property type="evidence" value="ECO:0007669"/>
    <property type="project" value="UniProtKB-SubCell"/>
</dbReference>
<dbReference type="AlphaFoldDB" id="A0A1F7WZQ1"/>
<proteinExistence type="inferred from homology"/>
<evidence type="ECO:0000256" key="6">
    <source>
        <dbReference type="ARBA" id="ARBA00023136"/>
    </source>
</evidence>
<dbReference type="EMBL" id="MGFQ01000050">
    <property type="protein sequence ID" value="OGM08342.1"/>
    <property type="molecule type" value="Genomic_DNA"/>
</dbReference>
<dbReference type="PANTHER" id="PTHR30151">
    <property type="entry name" value="ALKANE SULFONATE ABC TRANSPORTER-RELATED, MEMBRANE SUBUNIT"/>
    <property type="match status" value="1"/>
</dbReference>
<keyword evidence="2 7" id="KW-0813">Transport</keyword>
<dbReference type="PROSITE" id="PS50928">
    <property type="entry name" value="ABC_TM1"/>
    <property type="match status" value="1"/>
</dbReference>
<dbReference type="Proteomes" id="UP000176939">
    <property type="component" value="Unassembled WGS sequence"/>
</dbReference>
<feature type="domain" description="ABC transmembrane type-1" evidence="8">
    <location>
        <begin position="54"/>
        <end position="234"/>
    </location>
</feature>
<comment type="caution">
    <text evidence="9">The sequence shown here is derived from an EMBL/GenBank/DDBJ whole genome shotgun (WGS) entry which is preliminary data.</text>
</comment>
<dbReference type="InterPro" id="IPR035906">
    <property type="entry name" value="MetI-like_sf"/>
</dbReference>
<evidence type="ECO:0000313" key="10">
    <source>
        <dbReference type="Proteomes" id="UP000176939"/>
    </source>
</evidence>
<evidence type="ECO:0000256" key="4">
    <source>
        <dbReference type="ARBA" id="ARBA00022692"/>
    </source>
</evidence>
<protein>
    <recommendedName>
        <fullName evidence="8">ABC transmembrane type-1 domain-containing protein</fullName>
    </recommendedName>
</protein>
<feature type="transmembrane region" description="Helical" evidence="7">
    <location>
        <begin position="59"/>
        <end position="79"/>
    </location>
</feature>